<organism evidence="4 5">
    <name type="scientific">Planotetraspora mira</name>
    <dbReference type="NCBI Taxonomy" id="58121"/>
    <lineage>
        <taxon>Bacteria</taxon>
        <taxon>Bacillati</taxon>
        <taxon>Actinomycetota</taxon>
        <taxon>Actinomycetes</taxon>
        <taxon>Streptosporangiales</taxon>
        <taxon>Streptosporangiaceae</taxon>
        <taxon>Planotetraspora</taxon>
    </lineage>
</organism>
<dbReference type="InterPro" id="IPR050300">
    <property type="entry name" value="GDXG_lipolytic_enzyme"/>
</dbReference>
<proteinExistence type="predicted"/>
<dbReference type="InterPro" id="IPR049492">
    <property type="entry name" value="BD-FAE-like_dom"/>
</dbReference>
<feature type="region of interest" description="Disordered" evidence="2">
    <location>
        <begin position="33"/>
        <end position="59"/>
    </location>
</feature>
<dbReference type="Gene3D" id="3.40.50.1820">
    <property type="entry name" value="alpha/beta hydrolase"/>
    <property type="match status" value="1"/>
</dbReference>
<dbReference type="Proteomes" id="UP000650628">
    <property type="component" value="Unassembled WGS sequence"/>
</dbReference>
<dbReference type="RefSeq" id="WP_239113915.1">
    <property type="nucleotide sequence ID" value="NZ_BOOO01000016.1"/>
</dbReference>
<dbReference type="InterPro" id="IPR029058">
    <property type="entry name" value="AB_hydrolase_fold"/>
</dbReference>
<evidence type="ECO:0000256" key="2">
    <source>
        <dbReference type="SAM" id="MobiDB-lite"/>
    </source>
</evidence>
<dbReference type="EMBL" id="BOOO01000016">
    <property type="protein sequence ID" value="GII29631.1"/>
    <property type="molecule type" value="Genomic_DNA"/>
</dbReference>
<feature type="domain" description="BD-FAE-like" evidence="3">
    <location>
        <begin position="91"/>
        <end position="280"/>
    </location>
</feature>
<comment type="caution">
    <text evidence="4">The sequence shown here is derived from an EMBL/GenBank/DDBJ whole genome shotgun (WGS) entry which is preliminary data.</text>
</comment>
<dbReference type="Pfam" id="PF20434">
    <property type="entry name" value="BD-FAE"/>
    <property type="match status" value="1"/>
</dbReference>
<evidence type="ECO:0000259" key="3">
    <source>
        <dbReference type="Pfam" id="PF20434"/>
    </source>
</evidence>
<protein>
    <recommendedName>
        <fullName evidence="3">BD-FAE-like domain-containing protein</fullName>
    </recommendedName>
</protein>
<reference evidence="4 5" key="1">
    <citation type="submission" date="2021-01" db="EMBL/GenBank/DDBJ databases">
        <title>Whole genome shotgun sequence of Planotetraspora mira NBRC 15435.</title>
        <authorList>
            <person name="Komaki H."/>
            <person name="Tamura T."/>
        </authorList>
    </citation>
    <scope>NUCLEOTIDE SEQUENCE [LARGE SCALE GENOMIC DNA]</scope>
    <source>
        <strain evidence="4 5">NBRC 15435</strain>
    </source>
</reference>
<dbReference type="PANTHER" id="PTHR48081">
    <property type="entry name" value="AB HYDROLASE SUPERFAMILY PROTEIN C4A8.06C"/>
    <property type="match status" value="1"/>
</dbReference>
<dbReference type="SUPFAM" id="SSF53474">
    <property type="entry name" value="alpha/beta-Hydrolases"/>
    <property type="match status" value="1"/>
</dbReference>
<feature type="compositionally biased region" description="Low complexity" evidence="2">
    <location>
        <begin position="40"/>
        <end position="59"/>
    </location>
</feature>
<evidence type="ECO:0000313" key="5">
    <source>
        <dbReference type="Proteomes" id="UP000650628"/>
    </source>
</evidence>
<name>A0A8J3X6U9_9ACTN</name>
<dbReference type="GO" id="GO:0016787">
    <property type="term" value="F:hydrolase activity"/>
    <property type="evidence" value="ECO:0007669"/>
    <property type="project" value="UniProtKB-KW"/>
</dbReference>
<keyword evidence="5" id="KW-1185">Reference proteome</keyword>
<gene>
    <name evidence="4" type="ORF">Pmi06nite_30730</name>
</gene>
<dbReference type="AlphaFoldDB" id="A0A8J3X6U9"/>
<evidence type="ECO:0000313" key="4">
    <source>
        <dbReference type="EMBL" id="GII29631.1"/>
    </source>
</evidence>
<evidence type="ECO:0000256" key="1">
    <source>
        <dbReference type="ARBA" id="ARBA00022801"/>
    </source>
</evidence>
<accession>A0A8J3X6U9</accession>
<sequence length="323" mass="34287">MRKAVGAAIGVGALALTAILFVFAGQRAVPEAVKSPAAVTKPTPVSSPKPSHKPTPTTRTLASATDIKVRTVAYGSGPRRRMDVWWHTKGPRRPAVFVIHGGWWSGGDKKTMTTVSRTYARLGYTVVNLDYRLSGDARWPAQRTDTIAAIAAARAQAARYNTDPDRYVLIGFSAGGHIAAAVGTYGNGLPGLRGVVGVSPVISPLTSYADGGEGGSHDQRKLRKTATALAGGCAPSECPDVWASMEVSDHASAGDAPMLDVHSQDEFVPPYQSELLQQALKTYGVPMSIKVMPGTQHSAPLYREKGVAKTVEDWIAARLESDR</sequence>
<keyword evidence="1" id="KW-0378">Hydrolase</keyword>